<proteinExistence type="predicted"/>
<reference evidence="1" key="1">
    <citation type="submission" date="2021-10" db="EMBL/GenBank/DDBJ databases">
        <title>Tropical sea cucumber genome reveals ecological adaptation and Cuvierian tubules defense mechanism.</title>
        <authorList>
            <person name="Chen T."/>
        </authorList>
    </citation>
    <scope>NUCLEOTIDE SEQUENCE</scope>
    <source>
        <strain evidence="1">Nanhai2018</strain>
        <tissue evidence="1">Muscle</tissue>
    </source>
</reference>
<name>A0A9Q1BVX4_HOLLE</name>
<dbReference type="AlphaFoldDB" id="A0A9Q1BVX4"/>
<organism evidence="1 2">
    <name type="scientific">Holothuria leucospilota</name>
    <name type="common">Black long sea cucumber</name>
    <name type="synonym">Mertensiothuria leucospilota</name>
    <dbReference type="NCBI Taxonomy" id="206669"/>
    <lineage>
        <taxon>Eukaryota</taxon>
        <taxon>Metazoa</taxon>
        <taxon>Echinodermata</taxon>
        <taxon>Eleutherozoa</taxon>
        <taxon>Echinozoa</taxon>
        <taxon>Holothuroidea</taxon>
        <taxon>Aspidochirotacea</taxon>
        <taxon>Aspidochirotida</taxon>
        <taxon>Holothuriidae</taxon>
        <taxon>Holothuria</taxon>
    </lineage>
</organism>
<dbReference type="EMBL" id="JAIZAY010000010">
    <property type="protein sequence ID" value="KAJ8034293.1"/>
    <property type="molecule type" value="Genomic_DNA"/>
</dbReference>
<dbReference type="Proteomes" id="UP001152320">
    <property type="component" value="Chromosome 10"/>
</dbReference>
<comment type="caution">
    <text evidence="1">The sequence shown here is derived from an EMBL/GenBank/DDBJ whole genome shotgun (WGS) entry which is preliminary data.</text>
</comment>
<protein>
    <submittedName>
        <fullName evidence="1">Uncharacterized protein</fullName>
    </submittedName>
</protein>
<evidence type="ECO:0000313" key="2">
    <source>
        <dbReference type="Proteomes" id="UP001152320"/>
    </source>
</evidence>
<accession>A0A9Q1BVX4</accession>
<keyword evidence="2" id="KW-1185">Reference proteome</keyword>
<gene>
    <name evidence="1" type="ORF">HOLleu_21070</name>
</gene>
<evidence type="ECO:0000313" key="1">
    <source>
        <dbReference type="EMBL" id="KAJ8034293.1"/>
    </source>
</evidence>
<sequence>MGQAGETSSDDSMVDAVATVTPSLYATDLYLAMDKGVKYCISKELQITETCTMDTCTEPMVNPEGILSAHTHDFALRLHSEMVRVFTNSGHKPENLSICAVAEWIKAVAFEAMKLSNRKVPCSIPSRVKGLGLGACDSNSVLDKNASDSVSDSAASHAKLVLQPEVQGFYTWFMSNETVDILHCAYKA</sequence>